<dbReference type="PANTHER" id="PTHR33514">
    <property type="entry name" value="PROTEIN ABCI12, CHLOROPLASTIC"/>
    <property type="match status" value="1"/>
</dbReference>
<feature type="transmembrane region" description="Helical" evidence="5">
    <location>
        <begin position="43"/>
        <end position="60"/>
    </location>
</feature>
<evidence type="ECO:0000313" key="7">
    <source>
        <dbReference type="Proteomes" id="UP001208689"/>
    </source>
</evidence>
<dbReference type="EMBL" id="CP104013">
    <property type="protein sequence ID" value="UYP45979.1"/>
    <property type="molecule type" value="Genomic_DNA"/>
</dbReference>
<keyword evidence="3 5" id="KW-1133">Transmembrane helix</keyword>
<feature type="transmembrane region" description="Helical" evidence="5">
    <location>
        <begin position="222"/>
        <end position="241"/>
    </location>
</feature>
<gene>
    <name evidence="6" type="ORF">NEF87_002264</name>
</gene>
<organism evidence="6 7">
    <name type="scientific">Candidatus Lokiarchaeum ossiferum</name>
    <dbReference type="NCBI Taxonomy" id="2951803"/>
    <lineage>
        <taxon>Archaea</taxon>
        <taxon>Promethearchaeati</taxon>
        <taxon>Promethearchaeota</taxon>
        <taxon>Promethearchaeia</taxon>
        <taxon>Promethearchaeales</taxon>
        <taxon>Promethearchaeaceae</taxon>
        <taxon>Candidatus Lokiarchaeum</taxon>
    </lineage>
</organism>
<comment type="subcellular location">
    <subcellularLocation>
        <location evidence="1">Membrane</location>
        <topology evidence="1">Multi-pass membrane protein</topology>
    </subcellularLocation>
</comment>
<evidence type="ECO:0000256" key="5">
    <source>
        <dbReference type="SAM" id="Phobius"/>
    </source>
</evidence>
<evidence type="ECO:0000256" key="3">
    <source>
        <dbReference type="ARBA" id="ARBA00022989"/>
    </source>
</evidence>
<evidence type="ECO:0000256" key="2">
    <source>
        <dbReference type="ARBA" id="ARBA00022692"/>
    </source>
</evidence>
<keyword evidence="2 5" id="KW-0812">Transmembrane</keyword>
<keyword evidence="7" id="KW-1185">Reference proteome</keyword>
<dbReference type="Pfam" id="PF02361">
    <property type="entry name" value="CbiQ"/>
    <property type="match status" value="1"/>
</dbReference>
<dbReference type="CDD" id="cd16914">
    <property type="entry name" value="EcfT"/>
    <property type="match status" value="1"/>
</dbReference>
<reference evidence="6" key="1">
    <citation type="submission" date="2022-09" db="EMBL/GenBank/DDBJ databases">
        <title>Actin cytoskeleton and complex cell architecture in an #Asgard archaeon.</title>
        <authorList>
            <person name="Ponce Toledo R.I."/>
            <person name="Schleper C."/>
            <person name="Rodrigues Oliveira T."/>
            <person name="Wollweber F."/>
            <person name="Xu J."/>
            <person name="Rittmann S."/>
            <person name="Klingl A."/>
            <person name="Pilhofer M."/>
        </authorList>
    </citation>
    <scope>NUCLEOTIDE SEQUENCE</scope>
    <source>
        <strain evidence="6">B-35</strain>
    </source>
</reference>
<dbReference type="InterPro" id="IPR003339">
    <property type="entry name" value="ABC/ECF_trnsptr_transmembrane"/>
</dbReference>
<sequence>MSMEFAKVFNFLRGTTLIHQIDPRAKGMMILSYSVLAFVLNDFWLLMGLFLLALPLLFIAKIAPQFFQGMKGLSVLLFIILIINTYAISFYSALTVIMRILILMIVFSTYFQTTIPEDITQSLIKVKVPYSIAYALSLSFRFVPTMAKETEIISEAQLSRGHKLEVGGMINQIKNLFPLLIPLLMSSIRRAFHVAEALETRAFGVKKHPNYYFPLKFKKMDWWVTIFYVVFLAGVIVLWSTESLKIPSWLLFSL</sequence>
<evidence type="ECO:0000256" key="4">
    <source>
        <dbReference type="ARBA" id="ARBA00023136"/>
    </source>
</evidence>
<evidence type="ECO:0000256" key="1">
    <source>
        <dbReference type="ARBA" id="ARBA00004141"/>
    </source>
</evidence>
<proteinExistence type="predicted"/>
<evidence type="ECO:0000313" key="6">
    <source>
        <dbReference type="EMBL" id="UYP45979.1"/>
    </source>
</evidence>
<dbReference type="PANTHER" id="PTHR33514:SF13">
    <property type="entry name" value="PROTEIN ABCI12, CHLOROPLASTIC"/>
    <property type="match status" value="1"/>
</dbReference>
<name>A0ABY6HTV9_9ARCH</name>
<keyword evidence="4 5" id="KW-0472">Membrane</keyword>
<accession>A0ABY6HTV9</accession>
<feature type="transmembrane region" description="Helical" evidence="5">
    <location>
        <begin position="72"/>
        <end position="91"/>
    </location>
</feature>
<protein>
    <submittedName>
        <fullName evidence="6">Energy-coupling factor transporter transmembrane protein EcfT</fullName>
    </submittedName>
</protein>
<dbReference type="Proteomes" id="UP001208689">
    <property type="component" value="Chromosome"/>
</dbReference>